<sequence length="88" mass="9603">MPRWSKGHPMDDSRFFVSLGKATPVLAGILAIVVGIPRPPAEPKVNGRMWAAQDDEGHLVVHTNYVFAYAFLPAACRTRGGHRGPPLQ</sequence>
<keyword evidence="3" id="KW-1185">Reference proteome</keyword>
<organism evidence="2 3">
    <name type="scientific">Actinokineospora fastidiosa</name>
    <dbReference type="NCBI Taxonomy" id="1816"/>
    <lineage>
        <taxon>Bacteria</taxon>
        <taxon>Bacillati</taxon>
        <taxon>Actinomycetota</taxon>
        <taxon>Actinomycetes</taxon>
        <taxon>Pseudonocardiales</taxon>
        <taxon>Pseudonocardiaceae</taxon>
        <taxon>Actinokineospora</taxon>
    </lineage>
</organism>
<keyword evidence="1" id="KW-0472">Membrane</keyword>
<evidence type="ECO:0000313" key="3">
    <source>
        <dbReference type="Proteomes" id="UP000660680"/>
    </source>
</evidence>
<feature type="transmembrane region" description="Helical" evidence="1">
    <location>
        <begin position="15"/>
        <end position="36"/>
    </location>
</feature>
<dbReference type="EMBL" id="BMRB01000002">
    <property type="protein sequence ID" value="GGS29842.1"/>
    <property type="molecule type" value="Genomic_DNA"/>
</dbReference>
<accession>A0A918GDD3</accession>
<dbReference type="AlphaFoldDB" id="A0A918GDD3"/>
<dbReference type="Proteomes" id="UP000660680">
    <property type="component" value="Unassembled WGS sequence"/>
</dbReference>
<evidence type="ECO:0000313" key="2">
    <source>
        <dbReference type="EMBL" id="GGS29842.1"/>
    </source>
</evidence>
<proteinExistence type="predicted"/>
<comment type="caution">
    <text evidence="2">The sequence shown here is derived from an EMBL/GenBank/DDBJ whole genome shotgun (WGS) entry which is preliminary data.</text>
</comment>
<keyword evidence="1" id="KW-1133">Transmembrane helix</keyword>
<gene>
    <name evidence="2" type="ORF">GCM10010171_24000</name>
</gene>
<evidence type="ECO:0000256" key="1">
    <source>
        <dbReference type="SAM" id="Phobius"/>
    </source>
</evidence>
<keyword evidence="1" id="KW-0812">Transmembrane</keyword>
<protein>
    <submittedName>
        <fullName evidence="2">Uncharacterized protein</fullName>
    </submittedName>
</protein>
<reference evidence="2" key="1">
    <citation type="journal article" date="2014" name="Int. J. Syst. Evol. Microbiol.">
        <title>Complete genome sequence of Corynebacterium casei LMG S-19264T (=DSM 44701T), isolated from a smear-ripened cheese.</title>
        <authorList>
            <consortium name="US DOE Joint Genome Institute (JGI-PGF)"/>
            <person name="Walter F."/>
            <person name="Albersmeier A."/>
            <person name="Kalinowski J."/>
            <person name="Ruckert C."/>
        </authorList>
    </citation>
    <scope>NUCLEOTIDE SEQUENCE</scope>
    <source>
        <strain evidence="2">JCM 3276</strain>
    </source>
</reference>
<reference evidence="2" key="2">
    <citation type="submission" date="2020-09" db="EMBL/GenBank/DDBJ databases">
        <authorList>
            <person name="Sun Q."/>
            <person name="Ohkuma M."/>
        </authorList>
    </citation>
    <scope>NUCLEOTIDE SEQUENCE</scope>
    <source>
        <strain evidence="2">JCM 3276</strain>
    </source>
</reference>
<name>A0A918GDD3_9PSEU</name>